<dbReference type="Gene3D" id="1.10.10.60">
    <property type="entry name" value="Homeodomain-like"/>
    <property type="match status" value="1"/>
</dbReference>
<dbReference type="PANTHER" id="PTHR47893">
    <property type="entry name" value="REGULATORY PROTEIN PCHR"/>
    <property type="match status" value="1"/>
</dbReference>
<dbReference type="Pfam" id="PF12833">
    <property type="entry name" value="HTH_18"/>
    <property type="match status" value="1"/>
</dbReference>
<dbReference type="GO" id="GO:0043565">
    <property type="term" value="F:sequence-specific DNA binding"/>
    <property type="evidence" value="ECO:0007669"/>
    <property type="project" value="InterPro"/>
</dbReference>
<evidence type="ECO:0000259" key="3">
    <source>
        <dbReference type="PROSITE" id="PS01124"/>
    </source>
</evidence>
<dbReference type="PANTHER" id="PTHR47893:SF1">
    <property type="entry name" value="REGULATORY PROTEIN PCHR"/>
    <property type="match status" value="1"/>
</dbReference>
<dbReference type="SUPFAM" id="SSF46689">
    <property type="entry name" value="Homeodomain-like"/>
    <property type="match status" value="2"/>
</dbReference>
<evidence type="ECO:0000313" key="5">
    <source>
        <dbReference type="Proteomes" id="UP000029643"/>
    </source>
</evidence>
<keyword evidence="1" id="KW-0805">Transcription regulation</keyword>
<protein>
    <submittedName>
        <fullName evidence="4">Transcriptional regulator</fullName>
    </submittedName>
</protein>
<gene>
    <name evidence="4" type="ORF">JCM19274_4537</name>
</gene>
<dbReference type="PROSITE" id="PS01124">
    <property type="entry name" value="HTH_ARAC_FAMILY_2"/>
    <property type="match status" value="1"/>
</dbReference>
<name>A0A090WPC7_9FLAO</name>
<sequence>MWDKSQPITNDLQNHINEIVFCNYHKDLKKPYLEAKIKELLILLLAQTNDNINTDTPFNLPETDYNAILKVERYINTHLKDTLTIPELAIIAGMNTTKLKQGFKLIFSTTIFKYISCLRMEQAKKHIVEKKCTVAEAAYHVGYKHPQHFTVAFKKYTVIYQAI</sequence>
<proteinExistence type="predicted"/>
<dbReference type="InterPro" id="IPR053142">
    <property type="entry name" value="PchR_regulatory_protein"/>
</dbReference>
<organism evidence="4 5">
    <name type="scientific">Algibacter lectus</name>
    <dbReference type="NCBI Taxonomy" id="221126"/>
    <lineage>
        <taxon>Bacteria</taxon>
        <taxon>Pseudomonadati</taxon>
        <taxon>Bacteroidota</taxon>
        <taxon>Flavobacteriia</taxon>
        <taxon>Flavobacteriales</taxon>
        <taxon>Flavobacteriaceae</taxon>
        <taxon>Algibacter</taxon>
    </lineage>
</organism>
<dbReference type="AlphaFoldDB" id="A0A090WPC7"/>
<evidence type="ECO:0000313" key="4">
    <source>
        <dbReference type="EMBL" id="GAL78038.1"/>
    </source>
</evidence>
<dbReference type="EMBL" id="BBNU01000002">
    <property type="protein sequence ID" value="GAL78038.1"/>
    <property type="molecule type" value="Genomic_DNA"/>
</dbReference>
<evidence type="ECO:0000256" key="2">
    <source>
        <dbReference type="ARBA" id="ARBA00023163"/>
    </source>
</evidence>
<dbReference type="RefSeq" id="WP_052415835.1">
    <property type="nucleotide sequence ID" value="NZ_BBNU01000002.1"/>
</dbReference>
<dbReference type="STRING" id="221126.SAMN04489722_10571"/>
<dbReference type="InterPro" id="IPR009057">
    <property type="entry name" value="Homeodomain-like_sf"/>
</dbReference>
<dbReference type="GO" id="GO:0003700">
    <property type="term" value="F:DNA-binding transcription factor activity"/>
    <property type="evidence" value="ECO:0007669"/>
    <property type="project" value="InterPro"/>
</dbReference>
<evidence type="ECO:0000256" key="1">
    <source>
        <dbReference type="ARBA" id="ARBA00023015"/>
    </source>
</evidence>
<accession>A0A090WPC7</accession>
<feature type="domain" description="HTH araC/xylS-type" evidence="3">
    <location>
        <begin position="69"/>
        <end position="156"/>
    </location>
</feature>
<dbReference type="Proteomes" id="UP000029643">
    <property type="component" value="Unassembled WGS sequence"/>
</dbReference>
<keyword evidence="2" id="KW-0804">Transcription</keyword>
<comment type="caution">
    <text evidence="4">The sequence shown here is derived from an EMBL/GenBank/DDBJ whole genome shotgun (WGS) entry which is preliminary data.</text>
</comment>
<reference evidence="4 5" key="1">
    <citation type="journal article" date="2014" name="Genome Announc.">
        <title>Draft Genome Sequences of Marine Flavobacterium Algibacter lectus Strains SS8 and NR4.</title>
        <authorList>
            <person name="Takatani N."/>
            <person name="Nakanishi M."/>
            <person name="Meirelles P."/>
            <person name="Mino S."/>
            <person name="Suda W."/>
            <person name="Oshima K."/>
            <person name="Hattori M."/>
            <person name="Ohkuma M."/>
            <person name="Hosokawa M."/>
            <person name="Miyashita K."/>
            <person name="Thompson F.L."/>
            <person name="Niwa A."/>
            <person name="Sawabe T."/>
            <person name="Sawabe T."/>
        </authorList>
    </citation>
    <scope>NUCLEOTIDE SEQUENCE [LARGE SCALE GENOMIC DNA]</scope>
    <source>
        <strain evidence="5">JCM19274</strain>
    </source>
</reference>
<dbReference type="SMART" id="SM00342">
    <property type="entry name" value="HTH_ARAC"/>
    <property type="match status" value="1"/>
</dbReference>
<dbReference type="InterPro" id="IPR018060">
    <property type="entry name" value="HTH_AraC"/>
</dbReference>